<evidence type="ECO:0000256" key="6">
    <source>
        <dbReference type="ARBA" id="ARBA00022857"/>
    </source>
</evidence>
<dbReference type="InterPro" id="IPR017938">
    <property type="entry name" value="Riboflavin_synthase-like_b-brl"/>
</dbReference>
<accession>A0A1Z5KMW4</accession>
<keyword evidence="4" id="KW-0285">Flavoprotein</keyword>
<dbReference type="InParanoid" id="A0A1Z5KMW4"/>
<evidence type="ECO:0000313" key="11">
    <source>
        <dbReference type="EMBL" id="GAX27626.1"/>
    </source>
</evidence>
<evidence type="ECO:0000256" key="2">
    <source>
        <dbReference type="ARBA" id="ARBA00008312"/>
    </source>
</evidence>
<dbReference type="PRINTS" id="PR00371">
    <property type="entry name" value="FPNCR"/>
</dbReference>
<keyword evidence="9" id="KW-0732">Signal</keyword>
<evidence type="ECO:0000256" key="3">
    <source>
        <dbReference type="ARBA" id="ARBA00013223"/>
    </source>
</evidence>
<comment type="similarity">
    <text evidence="2">Belongs to the ferredoxin--NADP reductase type 1 family.</text>
</comment>
<dbReference type="OrthoDB" id="1688044at2759"/>
<sequence>MKSTFTLLLLCLGIPSGVAAFVVQQPRRTTTHRPAVSDDQVRQAGAGIALVPSGNRQLFDPELEGKFSGTGSLDSRLSQGAQYHYLAAVPEPPSVLDDAQHWLEDIGLPSNTIKPKEPVLAQVLGRARLIGEDAPGDIQHIVLQLPAEFGHYVEGQSLSVIPPGVDQAGKPHKPRLYSIASTRYGDLLDGQTVSLCVRRAEFYDPITGLADPEKQGVCSNLLCNTQVGDMVQVAGPVGKTMLLPDDPSKDIIMVATGTGIAPFRGFLHRLFIENTVSRHLFNAKAWLILGVPVRSGLLYEEELQAMQQNNAEARQQGSAADLEVTYAISREMKNTAGGKLYVQDVLAAGPMNCFSN</sequence>
<dbReference type="InterPro" id="IPR001709">
    <property type="entry name" value="Flavoprot_Pyr_Nucl_cyt_Rdtase"/>
</dbReference>
<keyword evidence="12" id="KW-1185">Reference proteome</keyword>
<evidence type="ECO:0000256" key="1">
    <source>
        <dbReference type="ARBA" id="ARBA00001974"/>
    </source>
</evidence>
<keyword evidence="5" id="KW-0274">FAD</keyword>
<dbReference type="FunCoup" id="A0A1Z5KMW4">
    <property type="interactions" value="29"/>
</dbReference>
<organism evidence="11 12">
    <name type="scientific">Fistulifera solaris</name>
    <name type="common">Oleaginous diatom</name>
    <dbReference type="NCBI Taxonomy" id="1519565"/>
    <lineage>
        <taxon>Eukaryota</taxon>
        <taxon>Sar</taxon>
        <taxon>Stramenopiles</taxon>
        <taxon>Ochrophyta</taxon>
        <taxon>Bacillariophyta</taxon>
        <taxon>Bacillariophyceae</taxon>
        <taxon>Bacillariophycidae</taxon>
        <taxon>Naviculales</taxon>
        <taxon>Naviculaceae</taxon>
        <taxon>Fistulifera</taxon>
    </lineage>
</organism>
<dbReference type="InterPro" id="IPR039261">
    <property type="entry name" value="FNR_nucleotide-bd"/>
</dbReference>
<comment type="catalytic activity">
    <reaction evidence="8">
        <text>2 reduced [2Fe-2S]-[ferredoxin] + NADP(+) + H(+) = 2 oxidized [2Fe-2S]-[ferredoxin] + NADPH</text>
        <dbReference type="Rhea" id="RHEA:20125"/>
        <dbReference type="Rhea" id="RHEA-COMP:10000"/>
        <dbReference type="Rhea" id="RHEA-COMP:10001"/>
        <dbReference type="ChEBI" id="CHEBI:15378"/>
        <dbReference type="ChEBI" id="CHEBI:33737"/>
        <dbReference type="ChEBI" id="CHEBI:33738"/>
        <dbReference type="ChEBI" id="CHEBI:57783"/>
        <dbReference type="ChEBI" id="CHEBI:58349"/>
        <dbReference type="EC" id="1.18.1.2"/>
    </reaction>
</comment>
<feature type="domain" description="FAD-binding FR-type" evidence="10">
    <location>
        <begin position="116"/>
        <end position="243"/>
    </location>
</feature>
<comment type="caution">
    <text evidence="11">The sequence shown here is derived from an EMBL/GenBank/DDBJ whole genome shotgun (WGS) entry which is preliminary data.</text>
</comment>
<gene>
    <name evidence="11" type="ORF">FisN_13Hh283</name>
</gene>
<comment type="cofactor">
    <cofactor evidence="1">
        <name>FAD</name>
        <dbReference type="ChEBI" id="CHEBI:57692"/>
    </cofactor>
</comment>
<dbReference type="InterPro" id="IPR017927">
    <property type="entry name" value="FAD-bd_FR_type"/>
</dbReference>
<evidence type="ECO:0000256" key="7">
    <source>
        <dbReference type="ARBA" id="ARBA00023002"/>
    </source>
</evidence>
<dbReference type="InterPro" id="IPR015701">
    <property type="entry name" value="FNR"/>
</dbReference>
<name>A0A1Z5KMW4_FISSO</name>
<feature type="signal peptide" evidence="9">
    <location>
        <begin position="1"/>
        <end position="20"/>
    </location>
</feature>
<evidence type="ECO:0000256" key="4">
    <source>
        <dbReference type="ARBA" id="ARBA00022630"/>
    </source>
</evidence>
<feature type="chain" id="PRO_5011966990" description="ferredoxin--NADP(+) reductase" evidence="9">
    <location>
        <begin position="21"/>
        <end position="356"/>
    </location>
</feature>
<protein>
    <recommendedName>
        <fullName evidence="3">ferredoxin--NADP(+) reductase</fullName>
        <ecNumber evidence="3">1.18.1.2</ecNumber>
    </recommendedName>
</protein>
<dbReference type="InterPro" id="IPR001433">
    <property type="entry name" value="OxRdtase_FAD/NAD-bd"/>
</dbReference>
<keyword evidence="7" id="KW-0560">Oxidoreductase</keyword>
<dbReference type="Gene3D" id="2.40.30.10">
    <property type="entry name" value="Translation factors"/>
    <property type="match status" value="1"/>
</dbReference>
<evidence type="ECO:0000256" key="9">
    <source>
        <dbReference type="SAM" id="SignalP"/>
    </source>
</evidence>
<dbReference type="Proteomes" id="UP000198406">
    <property type="component" value="Unassembled WGS sequence"/>
</dbReference>
<dbReference type="Gene3D" id="3.40.50.80">
    <property type="entry name" value="Nucleotide-binding domain of ferredoxin-NADP reductase (FNR) module"/>
    <property type="match status" value="1"/>
</dbReference>
<dbReference type="AlphaFoldDB" id="A0A1Z5KMW4"/>
<evidence type="ECO:0000313" key="12">
    <source>
        <dbReference type="Proteomes" id="UP000198406"/>
    </source>
</evidence>
<dbReference type="SUPFAM" id="SSF52343">
    <property type="entry name" value="Ferredoxin reductase-like, C-terminal NADP-linked domain"/>
    <property type="match status" value="1"/>
</dbReference>
<evidence type="ECO:0000256" key="8">
    <source>
        <dbReference type="ARBA" id="ARBA00047776"/>
    </source>
</evidence>
<dbReference type="GO" id="GO:0004324">
    <property type="term" value="F:ferredoxin-NADP+ reductase activity"/>
    <property type="evidence" value="ECO:0007669"/>
    <property type="project" value="UniProtKB-EC"/>
</dbReference>
<dbReference type="SUPFAM" id="SSF63380">
    <property type="entry name" value="Riboflavin synthase domain-like"/>
    <property type="match status" value="1"/>
</dbReference>
<dbReference type="Pfam" id="PF00175">
    <property type="entry name" value="NAD_binding_1"/>
    <property type="match status" value="1"/>
</dbReference>
<keyword evidence="6" id="KW-0521">NADP</keyword>
<reference evidence="11 12" key="1">
    <citation type="journal article" date="2015" name="Plant Cell">
        <title>Oil accumulation by the oleaginous diatom Fistulifera solaris as revealed by the genome and transcriptome.</title>
        <authorList>
            <person name="Tanaka T."/>
            <person name="Maeda Y."/>
            <person name="Veluchamy A."/>
            <person name="Tanaka M."/>
            <person name="Abida H."/>
            <person name="Marechal E."/>
            <person name="Bowler C."/>
            <person name="Muto M."/>
            <person name="Sunaga Y."/>
            <person name="Tanaka M."/>
            <person name="Yoshino T."/>
            <person name="Taniguchi T."/>
            <person name="Fukuda Y."/>
            <person name="Nemoto M."/>
            <person name="Matsumoto M."/>
            <person name="Wong P.S."/>
            <person name="Aburatani S."/>
            <person name="Fujibuchi W."/>
        </authorList>
    </citation>
    <scope>NUCLEOTIDE SEQUENCE [LARGE SCALE GENOMIC DNA]</scope>
    <source>
        <strain evidence="11 12">JPCC DA0580</strain>
    </source>
</reference>
<dbReference type="PROSITE" id="PS51384">
    <property type="entry name" value="FAD_FR"/>
    <property type="match status" value="1"/>
</dbReference>
<dbReference type="PANTHER" id="PTHR43314">
    <property type="match status" value="1"/>
</dbReference>
<evidence type="ECO:0000256" key="5">
    <source>
        <dbReference type="ARBA" id="ARBA00022827"/>
    </source>
</evidence>
<dbReference type="EMBL" id="BDSP01000259">
    <property type="protein sequence ID" value="GAX27626.1"/>
    <property type="molecule type" value="Genomic_DNA"/>
</dbReference>
<dbReference type="EC" id="1.18.1.2" evidence="3"/>
<evidence type="ECO:0000259" key="10">
    <source>
        <dbReference type="PROSITE" id="PS51384"/>
    </source>
</evidence>
<proteinExistence type="inferred from homology"/>